<feature type="domain" description="C2H2-type" evidence="9">
    <location>
        <begin position="303"/>
        <end position="330"/>
    </location>
</feature>
<evidence type="ECO:0000256" key="5">
    <source>
        <dbReference type="ARBA" id="ARBA00022833"/>
    </source>
</evidence>
<dbReference type="GO" id="GO:0008270">
    <property type="term" value="F:zinc ion binding"/>
    <property type="evidence" value="ECO:0007669"/>
    <property type="project" value="UniProtKB-KW"/>
</dbReference>
<keyword evidence="3" id="KW-0677">Repeat</keyword>
<dbReference type="GO" id="GO:0000978">
    <property type="term" value="F:RNA polymerase II cis-regulatory region sequence-specific DNA binding"/>
    <property type="evidence" value="ECO:0007669"/>
    <property type="project" value="TreeGrafter"/>
</dbReference>
<dbReference type="InterPro" id="IPR036236">
    <property type="entry name" value="Znf_C2H2_sf"/>
</dbReference>
<keyword evidence="4 7" id="KW-0863">Zinc-finger</keyword>
<keyword evidence="6" id="KW-0539">Nucleus</keyword>
<sequence>MHFKIVVKNTWHKTGELDAYLCKQEFERLQRLEAEAQAAEQLELDKPRRESASQIDDFFEVPHPRAHNSMSYVSPRTMHGVPSEDDVFFKPPPLWEDITSSIQKLDPENAEMLGTLAAAAAQIKMEPDEILSNHDTHLLHPLSIKTEKVAPSSPAPSLHILAGPGPASPYHGNSPQFQQTNYKIPYHGSRVIYAPPPTPPTSDPGSPGSNLPRRTPPPPYPAIPQHAKYNRRNNPELEKRRVHHCDFLGCNKVYTKSSHLKAHQRIHTGEKPYRCQWPECEWRFARSDELTRHYRKHTGAKPFKCAICERSFARSDHLALHMKRHLPKTPK</sequence>
<evidence type="ECO:0000259" key="9">
    <source>
        <dbReference type="PROSITE" id="PS50157"/>
    </source>
</evidence>
<dbReference type="Gene3D" id="3.30.160.60">
    <property type="entry name" value="Classic Zinc Finger"/>
    <property type="match status" value="3"/>
</dbReference>
<dbReference type="Pfam" id="PF00096">
    <property type="entry name" value="zf-C2H2"/>
    <property type="match status" value="3"/>
</dbReference>
<dbReference type="PANTHER" id="PTHR23235">
    <property type="entry name" value="KRUEPPEL-LIKE TRANSCRIPTION FACTOR"/>
    <property type="match status" value="1"/>
</dbReference>
<dbReference type="AlphaFoldDB" id="A0A1B6DTW8"/>
<evidence type="ECO:0000256" key="6">
    <source>
        <dbReference type="ARBA" id="ARBA00023242"/>
    </source>
</evidence>
<keyword evidence="5" id="KW-0862">Zinc</keyword>
<proteinExistence type="predicted"/>
<evidence type="ECO:0000256" key="3">
    <source>
        <dbReference type="ARBA" id="ARBA00022737"/>
    </source>
</evidence>
<dbReference type="GO" id="GO:0005634">
    <property type="term" value="C:nucleus"/>
    <property type="evidence" value="ECO:0007669"/>
    <property type="project" value="UniProtKB-SubCell"/>
</dbReference>
<dbReference type="SMART" id="SM00355">
    <property type="entry name" value="ZnF_C2H2"/>
    <property type="match status" value="3"/>
</dbReference>
<feature type="domain" description="C2H2-type" evidence="9">
    <location>
        <begin position="273"/>
        <end position="302"/>
    </location>
</feature>
<feature type="region of interest" description="Disordered" evidence="8">
    <location>
        <begin position="192"/>
        <end position="230"/>
    </location>
</feature>
<gene>
    <name evidence="10" type="ORF">g.32687</name>
</gene>
<dbReference type="FunFam" id="3.30.160.60:FF:000018">
    <property type="entry name" value="Krueppel-like factor 15"/>
    <property type="match status" value="1"/>
</dbReference>
<protein>
    <recommendedName>
        <fullName evidence="9">C2H2-type domain-containing protein</fullName>
    </recommendedName>
</protein>
<dbReference type="FunFam" id="3.30.160.60:FF:000624">
    <property type="entry name" value="zinc finger protein 697"/>
    <property type="match status" value="1"/>
</dbReference>
<dbReference type="PROSITE" id="PS00028">
    <property type="entry name" value="ZINC_FINGER_C2H2_1"/>
    <property type="match status" value="3"/>
</dbReference>
<feature type="domain" description="C2H2-type" evidence="9">
    <location>
        <begin position="243"/>
        <end position="272"/>
    </location>
</feature>
<dbReference type="PANTHER" id="PTHR23235:SF166">
    <property type="entry name" value="DENDRITIC ARBOR REDUCTION PROTEIN 1"/>
    <property type="match status" value="1"/>
</dbReference>
<reference evidence="10" key="1">
    <citation type="submission" date="2015-12" db="EMBL/GenBank/DDBJ databases">
        <title>De novo transcriptome assembly of four potential Pierce s Disease insect vectors from Arizona vineyards.</title>
        <authorList>
            <person name="Tassone E.E."/>
        </authorList>
    </citation>
    <scope>NUCLEOTIDE SEQUENCE</scope>
</reference>
<feature type="region of interest" description="Disordered" evidence="8">
    <location>
        <begin position="149"/>
        <end position="178"/>
    </location>
</feature>
<dbReference type="PROSITE" id="PS50157">
    <property type="entry name" value="ZINC_FINGER_C2H2_2"/>
    <property type="match status" value="3"/>
</dbReference>
<feature type="compositionally biased region" description="Low complexity" evidence="8">
    <location>
        <begin position="203"/>
        <end position="213"/>
    </location>
</feature>
<keyword evidence="2" id="KW-0479">Metal-binding</keyword>
<evidence type="ECO:0000256" key="4">
    <source>
        <dbReference type="ARBA" id="ARBA00022771"/>
    </source>
</evidence>
<accession>A0A1B6DTW8</accession>
<dbReference type="EMBL" id="GEDC01008185">
    <property type="protein sequence ID" value="JAS29113.1"/>
    <property type="molecule type" value="Transcribed_RNA"/>
</dbReference>
<dbReference type="SUPFAM" id="SSF57667">
    <property type="entry name" value="beta-beta-alpha zinc fingers"/>
    <property type="match status" value="1"/>
</dbReference>
<organism evidence="10">
    <name type="scientific">Clastoptera arizonana</name>
    <name type="common">Arizona spittle bug</name>
    <dbReference type="NCBI Taxonomy" id="38151"/>
    <lineage>
        <taxon>Eukaryota</taxon>
        <taxon>Metazoa</taxon>
        <taxon>Ecdysozoa</taxon>
        <taxon>Arthropoda</taxon>
        <taxon>Hexapoda</taxon>
        <taxon>Insecta</taxon>
        <taxon>Pterygota</taxon>
        <taxon>Neoptera</taxon>
        <taxon>Paraneoptera</taxon>
        <taxon>Hemiptera</taxon>
        <taxon>Auchenorrhyncha</taxon>
        <taxon>Cercopoidea</taxon>
        <taxon>Clastopteridae</taxon>
        <taxon>Clastoptera</taxon>
    </lineage>
</organism>
<evidence type="ECO:0000256" key="8">
    <source>
        <dbReference type="SAM" id="MobiDB-lite"/>
    </source>
</evidence>
<evidence type="ECO:0000256" key="2">
    <source>
        <dbReference type="ARBA" id="ARBA00022723"/>
    </source>
</evidence>
<evidence type="ECO:0000313" key="10">
    <source>
        <dbReference type="EMBL" id="JAS29113.1"/>
    </source>
</evidence>
<evidence type="ECO:0000256" key="1">
    <source>
        <dbReference type="ARBA" id="ARBA00004123"/>
    </source>
</evidence>
<name>A0A1B6DTW8_9HEMI</name>
<evidence type="ECO:0000256" key="7">
    <source>
        <dbReference type="PROSITE-ProRule" id="PRU00042"/>
    </source>
</evidence>
<dbReference type="InterPro" id="IPR013087">
    <property type="entry name" value="Znf_C2H2_type"/>
</dbReference>
<dbReference type="FunFam" id="3.30.160.60:FF:000021">
    <property type="entry name" value="Basic krueppel-like factor 3"/>
    <property type="match status" value="1"/>
</dbReference>
<dbReference type="GO" id="GO:0000981">
    <property type="term" value="F:DNA-binding transcription factor activity, RNA polymerase II-specific"/>
    <property type="evidence" value="ECO:0007669"/>
    <property type="project" value="TreeGrafter"/>
</dbReference>
<comment type="subcellular location">
    <subcellularLocation>
        <location evidence="1">Nucleus</location>
    </subcellularLocation>
</comment>